<dbReference type="PROSITE" id="PS00108">
    <property type="entry name" value="PROTEIN_KINASE_ST"/>
    <property type="match status" value="1"/>
</dbReference>
<dbReference type="SUPFAM" id="SSF56112">
    <property type="entry name" value="Protein kinase-like (PK-like)"/>
    <property type="match status" value="1"/>
</dbReference>
<evidence type="ECO:0000256" key="3">
    <source>
        <dbReference type="ARBA" id="ARBA00022527"/>
    </source>
</evidence>
<dbReference type="KEGG" id="tet:TTHERM_00058480"/>
<evidence type="ECO:0000259" key="11">
    <source>
        <dbReference type="PROSITE" id="PS50011"/>
    </source>
</evidence>
<dbReference type="STRING" id="312017.I7MDC7"/>
<dbReference type="InterPro" id="IPR008271">
    <property type="entry name" value="Ser/Thr_kinase_AS"/>
</dbReference>
<dbReference type="PROSITE" id="PS00107">
    <property type="entry name" value="PROTEIN_KINASE_ATP"/>
    <property type="match status" value="1"/>
</dbReference>
<keyword evidence="6 12" id="KW-0418">Kinase</keyword>
<evidence type="ECO:0000256" key="4">
    <source>
        <dbReference type="ARBA" id="ARBA00022679"/>
    </source>
</evidence>
<feature type="domain" description="Protein kinase" evidence="11">
    <location>
        <begin position="297"/>
        <end position="569"/>
    </location>
</feature>
<protein>
    <recommendedName>
        <fullName evidence="2">non-specific serine/threonine protein kinase</fullName>
        <ecNumber evidence="2">2.7.11.1</ecNumber>
    </recommendedName>
</protein>
<comment type="similarity">
    <text evidence="1">Belongs to the protein kinase superfamily. NEK Ser/Thr protein kinase family. NIMA subfamily.</text>
</comment>
<dbReference type="InterPro" id="IPR050660">
    <property type="entry name" value="NEK_Ser/Thr_kinase"/>
</dbReference>
<accession>I7MDC7</accession>
<dbReference type="InterPro" id="IPR000719">
    <property type="entry name" value="Prot_kinase_dom"/>
</dbReference>
<dbReference type="GeneID" id="7829584"/>
<dbReference type="GO" id="GO:0005524">
    <property type="term" value="F:ATP binding"/>
    <property type="evidence" value="ECO:0007669"/>
    <property type="project" value="UniProtKB-UniRule"/>
</dbReference>
<keyword evidence="7 10" id="KW-0067">ATP-binding</keyword>
<dbReference type="Pfam" id="PF00069">
    <property type="entry name" value="Pkinase"/>
    <property type="match status" value="1"/>
</dbReference>
<dbReference type="OrthoDB" id="312177at2759"/>
<dbReference type="InterPro" id="IPR017441">
    <property type="entry name" value="Protein_kinase_ATP_BS"/>
</dbReference>
<evidence type="ECO:0000256" key="1">
    <source>
        <dbReference type="ARBA" id="ARBA00010886"/>
    </source>
</evidence>
<dbReference type="EMBL" id="GG662853">
    <property type="protein sequence ID" value="EAR87336.3"/>
    <property type="molecule type" value="Genomic_DNA"/>
</dbReference>
<evidence type="ECO:0000256" key="9">
    <source>
        <dbReference type="ARBA" id="ARBA00048679"/>
    </source>
</evidence>
<dbReference type="PANTHER" id="PTHR43671">
    <property type="entry name" value="SERINE/THREONINE-PROTEIN KINASE NEK"/>
    <property type="match status" value="1"/>
</dbReference>
<evidence type="ECO:0000256" key="6">
    <source>
        <dbReference type="ARBA" id="ARBA00022777"/>
    </source>
</evidence>
<organism evidence="12 13">
    <name type="scientific">Tetrahymena thermophila (strain SB210)</name>
    <dbReference type="NCBI Taxonomy" id="312017"/>
    <lineage>
        <taxon>Eukaryota</taxon>
        <taxon>Sar</taxon>
        <taxon>Alveolata</taxon>
        <taxon>Ciliophora</taxon>
        <taxon>Intramacronucleata</taxon>
        <taxon>Oligohymenophorea</taxon>
        <taxon>Hymenostomatida</taxon>
        <taxon>Tetrahymenina</taxon>
        <taxon>Tetrahymenidae</taxon>
        <taxon>Tetrahymena</taxon>
    </lineage>
</organism>
<evidence type="ECO:0000256" key="8">
    <source>
        <dbReference type="ARBA" id="ARBA00047899"/>
    </source>
</evidence>
<comment type="catalytic activity">
    <reaction evidence="9">
        <text>L-seryl-[protein] + ATP = O-phospho-L-seryl-[protein] + ADP + H(+)</text>
        <dbReference type="Rhea" id="RHEA:17989"/>
        <dbReference type="Rhea" id="RHEA-COMP:9863"/>
        <dbReference type="Rhea" id="RHEA-COMP:11604"/>
        <dbReference type="ChEBI" id="CHEBI:15378"/>
        <dbReference type="ChEBI" id="CHEBI:29999"/>
        <dbReference type="ChEBI" id="CHEBI:30616"/>
        <dbReference type="ChEBI" id="CHEBI:83421"/>
        <dbReference type="ChEBI" id="CHEBI:456216"/>
        <dbReference type="EC" id="2.7.11.1"/>
    </reaction>
</comment>
<reference evidence="13" key="1">
    <citation type="journal article" date="2006" name="PLoS Biol.">
        <title>Macronuclear genome sequence of the ciliate Tetrahymena thermophila, a model eukaryote.</title>
        <authorList>
            <person name="Eisen J.A."/>
            <person name="Coyne R.S."/>
            <person name="Wu M."/>
            <person name="Wu D."/>
            <person name="Thiagarajan M."/>
            <person name="Wortman J.R."/>
            <person name="Badger J.H."/>
            <person name="Ren Q."/>
            <person name="Amedeo P."/>
            <person name="Jones K.M."/>
            <person name="Tallon L.J."/>
            <person name="Delcher A.L."/>
            <person name="Salzberg S.L."/>
            <person name="Silva J.C."/>
            <person name="Haas B.J."/>
            <person name="Majoros W.H."/>
            <person name="Farzad M."/>
            <person name="Carlton J.M."/>
            <person name="Smith R.K. Jr."/>
            <person name="Garg J."/>
            <person name="Pearlman R.E."/>
            <person name="Karrer K.M."/>
            <person name="Sun L."/>
            <person name="Manning G."/>
            <person name="Elde N.C."/>
            <person name="Turkewitz A.P."/>
            <person name="Asai D.J."/>
            <person name="Wilkes D.E."/>
            <person name="Wang Y."/>
            <person name="Cai H."/>
            <person name="Collins K."/>
            <person name="Stewart B.A."/>
            <person name="Lee S.R."/>
            <person name="Wilamowska K."/>
            <person name="Weinberg Z."/>
            <person name="Ruzzo W.L."/>
            <person name="Wloga D."/>
            <person name="Gaertig J."/>
            <person name="Frankel J."/>
            <person name="Tsao C.-C."/>
            <person name="Gorovsky M.A."/>
            <person name="Keeling P.J."/>
            <person name="Waller R.F."/>
            <person name="Patron N.J."/>
            <person name="Cherry J.M."/>
            <person name="Stover N.A."/>
            <person name="Krieger C.J."/>
            <person name="del Toro C."/>
            <person name="Ryder H.F."/>
            <person name="Williamson S.C."/>
            <person name="Barbeau R.A."/>
            <person name="Hamilton E.P."/>
            <person name="Orias E."/>
        </authorList>
    </citation>
    <scope>NUCLEOTIDE SEQUENCE [LARGE SCALE GENOMIC DNA]</scope>
    <source>
        <strain evidence="13">SB210</strain>
    </source>
</reference>
<sequence length="737" mass="86537">MKVGCKKQFILQIKLRLSNFNLTSVYKQICQEQLNTKIRHNKKPHPLLLLKNLSFIQYIQKQNRQKNMSSVQLENQFLQVQINYIQNNTTRKQLFENKMLFLKHQIQTFYIFYKAELDFQQVMNFHQVDVDLPTQKQLLQLIFPFYIFLKLAFQLSKSFILCNQIIYELFIIRYLYLFFKKNHQLQIKISNCIISSIQKHIAIFSKIFQNKQQSNQHSTILKIWDLSKVALFYPQTINFIWNVINAQTSKKVYHNTLFQKLDVSKKKMTVSNLTAKLQIEAVEVCNLMNFLEQNQYLISDQELGRGGSGIVLSGEKMDRQPIAIKIVKCIKRGQVEGMVKEFNILKSIQSTHVVEAYDLLQYESPNINILITIMDKCECNLTTYLRSIRYQFEKQQYEEKIYEICRQLIKGLNDIHSANILHLDIKPSNIMMGRDKLWKFIDMGISVRLEEQHFISSFGLTQLYSSPEQFKCYMANMQKSSSVKQQINKQSDIYSLGLVFLEMTGVNMDKNIIMQVKQNQPAAEGLKGIQLNSQFNKFNTNVILQMVQFNQESRLNTEYIDKQLQSLYLEIQKSGQSENSYPTNQNYKSHPLSRQSTLPISNSQNVMIARQSSLKTGFLQNQEQQQQQSISTLNYIQDPSTQVSSNNINNQSISPPNTNYCTNHIFKTQNIQSNLQKNSYQCQQYFNKSPQSNNSHQQISSKVFDQTSDFNKISRESDFQNNNYKKRYSVLTQFQQY</sequence>
<comment type="catalytic activity">
    <reaction evidence="8">
        <text>L-threonyl-[protein] + ATP = O-phospho-L-threonyl-[protein] + ADP + H(+)</text>
        <dbReference type="Rhea" id="RHEA:46608"/>
        <dbReference type="Rhea" id="RHEA-COMP:11060"/>
        <dbReference type="Rhea" id="RHEA-COMP:11605"/>
        <dbReference type="ChEBI" id="CHEBI:15378"/>
        <dbReference type="ChEBI" id="CHEBI:30013"/>
        <dbReference type="ChEBI" id="CHEBI:30616"/>
        <dbReference type="ChEBI" id="CHEBI:61977"/>
        <dbReference type="ChEBI" id="CHEBI:456216"/>
        <dbReference type="EC" id="2.7.11.1"/>
    </reaction>
</comment>
<keyword evidence="4" id="KW-0808">Transferase</keyword>
<evidence type="ECO:0000256" key="10">
    <source>
        <dbReference type="PROSITE-ProRule" id="PRU10141"/>
    </source>
</evidence>
<dbReference type="RefSeq" id="XP_001007581.3">
    <property type="nucleotide sequence ID" value="XM_001007581.3"/>
</dbReference>
<dbReference type="EC" id="2.7.11.1" evidence="2"/>
<dbReference type="InParanoid" id="I7MDC7"/>
<dbReference type="InterPro" id="IPR011009">
    <property type="entry name" value="Kinase-like_dom_sf"/>
</dbReference>
<gene>
    <name evidence="12" type="ORF">TTHERM_00058480</name>
</gene>
<name>I7MDC7_TETTS</name>
<evidence type="ECO:0000313" key="12">
    <source>
        <dbReference type="EMBL" id="EAR87336.3"/>
    </source>
</evidence>
<keyword evidence="5 10" id="KW-0547">Nucleotide-binding</keyword>
<evidence type="ECO:0000256" key="2">
    <source>
        <dbReference type="ARBA" id="ARBA00012513"/>
    </source>
</evidence>
<dbReference type="PROSITE" id="PS50011">
    <property type="entry name" value="PROTEIN_KINASE_DOM"/>
    <property type="match status" value="1"/>
</dbReference>
<dbReference type="GO" id="GO:0004674">
    <property type="term" value="F:protein serine/threonine kinase activity"/>
    <property type="evidence" value="ECO:0007669"/>
    <property type="project" value="UniProtKB-KW"/>
</dbReference>
<dbReference type="Gene3D" id="3.30.200.20">
    <property type="entry name" value="Phosphorylase Kinase, domain 1"/>
    <property type="match status" value="1"/>
</dbReference>
<dbReference type="PANTHER" id="PTHR43671:SF98">
    <property type="entry name" value="SERINE_THREONINE-PROTEIN KINASE NEK11"/>
    <property type="match status" value="1"/>
</dbReference>
<dbReference type="SMART" id="SM00220">
    <property type="entry name" value="S_TKc"/>
    <property type="match status" value="1"/>
</dbReference>
<keyword evidence="13" id="KW-1185">Reference proteome</keyword>
<keyword evidence="3" id="KW-0723">Serine/threonine-protein kinase</keyword>
<dbReference type="Proteomes" id="UP000009168">
    <property type="component" value="Unassembled WGS sequence"/>
</dbReference>
<dbReference type="eggNOG" id="KOG0201">
    <property type="taxonomic scope" value="Eukaryota"/>
</dbReference>
<proteinExistence type="inferred from homology"/>
<evidence type="ECO:0000256" key="7">
    <source>
        <dbReference type="ARBA" id="ARBA00022840"/>
    </source>
</evidence>
<feature type="binding site" evidence="10">
    <location>
        <position position="325"/>
    </location>
    <ligand>
        <name>ATP</name>
        <dbReference type="ChEBI" id="CHEBI:30616"/>
    </ligand>
</feature>
<evidence type="ECO:0000313" key="13">
    <source>
        <dbReference type="Proteomes" id="UP000009168"/>
    </source>
</evidence>
<dbReference type="Gene3D" id="1.10.510.10">
    <property type="entry name" value="Transferase(Phosphotransferase) domain 1"/>
    <property type="match status" value="1"/>
</dbReference>
<dbReference type="AlphaFoldDB" id="I7MDC7"/>
<evidence type="ECO:0000256" key="5">
    <source>
        <dbReference type="ARBA" id="ARBA00022741"/>
    </source>
</evidence>